<dbReference type="AlphaFoldDB" id="A0A2Z6E972"/>
<dbReference type="Gene3D" id="1.20.120.450">
    <property type="entry name" value="dinb family like domain"/>
    <property type="match status" value="1"/>
</dbReference>
<dbReference type="SUPFAM" id="SSF109854">
    <property type="entry name" value="DinB/YfiT-like putative metalloenzymes"/>
    <property type="match status" value="1"/>
</dbReference>
<dbReference type="InterPro" id="IPR018531">
    <property type="entry name" value="DUF1993"/>
</dbReference>
<accession>A0A2Z6E972</accession>
<keyword evidence="2" id="KW-1185">Reference proteome</keyword>
<protein>
    <recommendedName>
        <fullName evidence="3">DUF1993 domain-containing protein</fullName>
    </recommendedName>
</protein>
<dbReference type="PANTHER" id="PTHR36922">
    <property type="entry name" value="BLL2446 PROTEIN"/>
    <property type="match status" value="1"/>
</dbReference>
<proteinExistence type="predicted"/>
<name>A0A2Z6E972_9GAMM</name>
<dbReference type="InterPro" id="IPR034660">
    <property type="entry name" value="DinB/YfiT-like"/>
</dbReference>
<evidence type="ECO:0000313" key="2">
    <source>
        <dbReference type="Proteomes" id="UP000270530"/>
    </source>
</evidence>
<organism evidence="1 2">
    <name type="scientific">Aerosticca soli</name>
    <dbReference type="NCBI Taxonomy" id="2010829"/>
    <lineage>
        <taxon>Bacteria</taxon>
        <taxon>Pseudomonadati</taxon>
        <taxon>Pseudomonadota</taxon>
        <taxon>Gammaproteobacteria</taxon>
        <taxon>Lysobacterales</taxon>
        <taxon>Rhodanobacteraceae</taxon>
        <taxon>Aerosticca</taxon>
    </lineage>
</organism>
<dbReference type="EMBL" id="AP018560">
    <property type="protein sequence ID" value="BBD81278.1"/>
    <property type="molecule type" value="Genomic_DNA"/>
</dbReference>
<dbReference type="KEGG" id="rbd:ALSL_2654"/>
<gene>
    <name evidence="1" type="ORF">ALSL_2654</name>
</gene>
<evidence type="ECO:0008006" key="3">
    <source>
        <dbReference type="Google" id="ProtNLM"/>
    </source>
</evidence>
<dbReference type="Pfam" id="PF09351">
    <property type="entry name" value="DUF1993"/>
    <property type="match status" value="1"/>
</dbReference>
<evidence type="ECO:0000313" key="1">
    <source>
        <dbReference type="EMBL" id="BBD81278.1"/>
    </source>
</evidence>
<sequence>MYQASVPVFIRALGNLRHVLAKGEAHAKARQVSDEVMLATRLVPDMFPLVRQVQIATDMAKGGAARLAGGEPPTFADDETTFAALYDRIERTTEHLRSYRAEQIDGSEERAITLKTRHGEMHFKGRDYLLDFVIPNLFFHCTTTYAILRGIGVELGKRDFLGPLGHG</sequence>
<dbReference type="Proteomes" id="UP000270530">
    <property type="component" value="Chromosome"/>
</dbReference>
<reference evidence="2" key="2">
    <citation type="submission" date="2018-06" db="EMBL/GenBank/DDBJ databases">
        <title>Genome sequence of Rhodanobacteraceae bacterium strain Dysh456.</title>
        <authorList>
            <person name="Fukui M."/>
        </authorList>
    </citation>
    <scope>NUCLEOTIDE SEQUENCE [LARGE SCALE GENOMIC DNA]</scope>
    <source>
        <strain evidence="2">Dysh456</strain>
    </source>
</reference>
<reference evidence="2" key="1">
    <citation type="submission" date="2018-04" db="EMBL/GenBank/DDBJ databases">
        <authorList>
            <person name="Watanabe M."/>
            <person name="Kojima H."/>
        </authorList>
    </citation>
    <scope>NUCLEOTIDE SEQUENCE [LARGE SCALE GENOMIC DNA]</scope>
    <source>
        <strain evidence="2">Dysh456</strain>
    </source>
</reference>
<dbReference type="PANTHER" id="PTHR36922:SF1">
    <property type="entry name" value="DUF1993 DOMAIN-CONTAINING PROTEIN"/>
    <property type="match status" value="1"/>
</dbReference>